<dbReference type="GeneID" id="95986491"/>
<keyword evidence="2" id="KW-1185">Reference proteome</keyword>
<organism evidence="1 2">
    <name type="scientific">Vanrija albida</name>
    <dbReference type="NCBI Taxonomy" id="181172"/>
    <lineage>
        <taxon>Eukaryota</taxon>
        <taxon>Fungi</taxon>
        <taxon>Dikarya</taxon>
        <taxon>Basidiomycota</taxon>
        <taxon>Agaricomycotina</taxon>
        <taxon>Tremellomycetes</taxon>
        <taxon>Trichosporonales</taxon>
        <taxon>Trichosporonaceae</taxon>
        <taxon>Vanrija</taxon>
    </lineage>
</organism>
<sequence length="459" mass="50643">MALLAELVFRLHVKPVLDTNLVRGQPLAPLKAFEATYPRRVDLKNDIFYLTPPNLHLLGVGDDSEPADGEHTPFFRGLIAAVNTSAIRELWLDAPLLPAHDEYRRHVVNFVTLFLDRLRNPALSTLLVANAPLHRIHDNLVRYLTCSRSFGLHFLVVCGKGQAVDFWTEWLTAKIATRNGDLLQIRVCNCDVPFGGECVCVATPIYRHMGYSQVLVANGKISLMALRAAVKVMIVCHSIFQPYILSRASASFLASPLNDPWAAVAPHSRPRGSRSSFHRLPLEIIGKIMSFYTIPNVTNKPTKQEVLNFLRPLAVTPAPRNQTTVSIQFSNQWIDDLVHPVNTPPWVPPPGIPPLTENHITRIIKYASRHGAFRRMVDALGNGEGALGYSRAANRLEFYKQVFVTPALVPPPITVVDEASTATGMITSASRSSTSNTSVTHAVRGAEVTGYFVPSSASK</sequence>
<evidence type="ECO:0000313" key="1">
    <source>
        <dbReference type="EMBL" id="KAL1408635.1"/>
    </source>
</evidence>
<protein>
    <submittedName>
        <fullName evidence="1">Uncharacterized protein</fullName>
    </submittedName>
</protein>
<name>A0ABR3Q1W5_9TREE</name>
<reference evidence="1 2" key="1">
    <citation type="submission" date="2023-08" db="EMBL/GenBank/DDBJ databases">
        <title>Annotated Genome Sequence of Vanrija albida AlHP1.</title>
        <authorList>
            <person name="Herzog R."/>
        </authorList>
    </citation>
    <scope>NUCLEOTIDE SEQUENCE [LARGE SCALE GENOMIC DNA]</scope>
    <source>
        <strain evidence="1 2">AlHP1</strain>
    </source>
</reference>
<proteinExistence type="predicted"/>
<dbReference type="RefSeq" id="XP_069208579.1">
    <property type="nucleotide sequence ID" value="XM_069353937.1"/>
</dbReference>
<dbReference type="EMBL" id="JBBXJM010000004">
    <property type="protein sequence ID" value="KAL1408635.1"/>
    <property type="molecule type" value="Genomic_DNA"/>
</dbReference>
<gene>
    <name evidence="1" type="ORF">Q8F55_005448</name>
</gene>
<comment type="caution">
    <text evidence="1">The sequence shown here is derived from an EMBL/GenBank/DDBJ whole genome shotgun (WGS) entry which is preliminary data.</text>
</comment>
<dbReference type="Proteomes" id="UP001565368">
    <property type="component" value="Unassembled WGS sequence"/>
</dbReference>
<evidence type="ECO:0000313" key="2">
    <source>
        <dbReference type="Proteomes" id="UP001565368"/>
    </source>
</evidence>
<accession>A0ABR3Q1W5</accession>